<name>A0A0L6U8Q0_9BASI</name>
<organism evidence="2 3">
    <name type="scientific">Puccinia sorghi</name>
    <dbReference type="NCBI Taxonomy" id="27349"/>
    <lineage>
        <taxon>Eukaryota</taxon>
        <taxon>Fungi</taxon>
        <taxon>Dikarya</taxon>
        <taxon>Basidiomycota</taxon>
        <taxon>Pucciniomycotina</taxon>
        <taxon>Pucciniomycetes</taxon>
        <taxon>Pucciniales</taxon>
        <taxon>Pucciniaceae</taxon>
        <taxon>Puccinia</taxon>
    </lineage>
</organism>
<dbReference type="VEuPathDB" id="FungiDB:VP01_8691g1"/>
<keyword evidence="3" id="KW-1185">Reference proteome</keyword>
<evidence type="ECO:0000313" key="3">
    <source>
        <dbReference type="Proteomes" id="UP000037035"/>
    </source>
</evidence>
<feature type="non-terminal residue" evidence="2">
    <location>
        <position position="1"/>
    </location>
</feature>
<reference evidence="2 3" key="1">
    <citation type="submission" date="2015-08" db="EMBL/GenBank/DDBJ databases">
        <title>Next Generation Sequencing and Analysis of the Genome of Puccinia sorghi L Schw, the Causal Agent of Maize Common Rust.</title>
        <authorList>
            <person name="Rochi L."/>
            <person name="Burguener G."/>
            <person name="Darino M."/>
            <person name="Turjanski A."/>
            <person name="Kreff E."/>
            <person name="Dieguez M.J."/>
            <person name="Sacco F."/>
        </authorList>
    </citation>
    <scope>NUCLEOTIDE SEQUENCE [LARGE SCALE GENOMIC DNA]</scope>
    <source>
        <strain evidence="2 3">RO10H11247</strain>
    </source>
</reference>
<accession>A0A0L6U8Q0</accession>
<sequence length="184" mass="20799">ITHNFSLPFLPLLNQPPEASPLRQSGCTLESLSGPGQSEDKEEIVETIEQKEGKPIYYYFVPPKFQHNPCPREALTSSETLKLYHCLSHGTCVISAQKQPGFCKVKFLPFRSMSPTEPQGWEKLVCFIFGRTQFADSWRKCSKRGEWFGNLVKTRLLLSGRPTIGFPLTSTNSWIFTTIPSNSP</sequence>
<dbReference type="Proteomes" id="UP000037035">
    <property type="component" value="Unassembled WGS sequence"/>
</dbReference>
<feature type="region of interest" description="Disordered" evidence="1">
    <location>
        <begin position="20"/>
        <end position="42"/>
    </location>
</feature>
<feature type="compositionally biased region" description="Polar residues" evidence="1">
    <location>
        <begin position="22"/>
        <end position="36"/>
    </location>
</feature>
<proteinExistence type="predicted"/>
<dbReference type="EMBL" id="LAVV01014261">
    <property type="protein sequence ID" value="KNZ44919.1"/>
    <property type="molecule type" value="Genomic_DNA"/>
</dbReference>
<protein>
    <submittedName>
        <fullName evidence="2">Uncharacterized protein</fullName>
    </submittedName>
</protein>
<evidence type="ECO:0000256" key="1">
    <source>
        <dbReference type="SAM" id="MobiDB-lite"/>
    </source>
</evidence>
<gene>
    <name evidence="2" type="ORF">VP01_8691g1</name>
</gene>
<evidence type="ECO:0000313" key="2">
    <source>
        <dbReference type="EMBL" id="KNZ44919.1"/>
    </source>
</evidence>
<comment type="caution">
    <text evidence="2">The sequence shown here is derived from an EMBL/GenBank/DDBJ whole genome shotgun (WGS) entry which is preliminary data.</text>
</comment>
<dbReference type="AlphaFoldDB" id="A0A0L6U8Q0"/>